<feature type="region of interest" description="Disordered" evidence="1">
    <location>
        <begin position="154"/>
        <end position="173"/>
    </location>
</feature>
<reference evidence="3" key="1">
    <citation type="journal article" date="2019" name="Int. J. Syst. Evol. Microbiol.">
        <title>The Global Catalogue of Microorganisms (GCM) 10K type strain sequencing project: providing services to taxonomists for standard genome sequencing and annotation.</title>
        <authorList>
            <consortium name="The Broad Institute Genomics Platform"/>
            <consortium name="The Broad Institute Genome Sequencing Center for Infectious Disease"/>
            <person name="Wu L."/>
            <person name="Ma J."/>
        </authorList>
    </citation>
    <scope>NUCLEOTIDE SEQUENCE [LARGE SCALE GENOMIC DNA]</scope>
    <source>
        <strain evidence="3">NBRC 112299</strain>
    </source>
</reference>
<name>A0ABQ6IIW7_9MICO</name>
<organism evidence="2 3">
    <name type="scientific">Demequina litorisediminis</name>
    <dbReference type="NCBI Taxonomy" id="1849022"/>
    <lineage>
        <taxon>Bacteria</taxon>
        <taxon>Bacillati</taxon>
        <taxon>Actinomycetota</taxon>
        <taxon>Actinomycetes</taxon>
        <taxon>Micrococcales</taxon>
        <taxon>Demequinaceae</taxon>
        <taxon>Demequina</taxon>
    </lineage>
</organism>
<evidence type="ECO:0000313" key="2">
    <source>
        <dbReference type="EMBL" id="GMA37854.1"/>
    </source>
</evidence>
<evidence type="ECO:0000313" key="3">
    <source>
        <dbReference type="Proteomes" id="UP001157125"/>
    </source>
</evidence>
<dbReference type="Proteomes" id="UP001157125">
    <property type="component" value="Unassembled WGS sequence"/>
</dbReference>
<comment type="caution">
    <text evidence="2">The sequence shown here is derived from an EMBL/GenBank/DDBJ whole genome shotgun (WGS) entry which is preliminary data.</text>
</comment>
<dbReference type="RefSeq" id="WP_284329553.1">
    <property type="nucleotide sequence ID" value="NZ_BSUN01000002.1"/>
</dbReference>
<gene>
    <name evidence="2" type="ORF">GCM10025876_40580</name>
</gene>
<accession>A0ABQ6IIW7</accession>
<evidence type="ECO:0000256" key="1">
    <source>
        <dbReference type="SAM" id="MobiDB-lite"/>
    </source>
</evidence>
<protein>
    <submittedName>
        <fullName evidence="2">Uncharacterized protein</fullName>
    </submittedName>
</protein>
<dbReference type="EMBL" id="BSUN01000002">
    <property type="protein sequence ID" value="GMA37854.1"/>
    <property type="molecule type" value="Genomic_DNA"/>
</dbReference>
<proteinExistence type="predicted"/>
<sequence length="173" mass="18524">MVNTDSGPTESANPVEAAITALTAAARQTRVRGAGTEHEKVEPVDFAEIACHVLTTVAANIGGVEDLLAGRSGSWEADYVRNIVNSTAGAEPGTLLPYRTEPVQIAFDEEEEFEIFGLTDLYSEQVDELEAVTFDENATEEQTNAAYRALTRMAEPVGSGPSRLPRQLPRGSA</sequence>
<keyword evidence="3" id="KW-1185">Reference proteome</keyword>